<sequence length="127" mass="13526">MTLPIEGSGGWAVDLARRWSVALGPRRNAVRRNSHSCTLLVGAVANKHLTALSGRLRILKGGQPRAATATLRADELSSTADRCDHRLQSAARNGDAGGQIEWHRMAANGNECGARSPPQPTSPIDCH</sequence>
<dbReference type="AlphaFoldDB" id="A0A914WQN6"/>
<reference evidence="3" key="1">
    <citation type="submission" date="2022-11" db="UniProtKB">
        <authorList>
            <consortium name="WormBaseParasite"/>
        </authorList>
    </citation>
    <scope>IDENTIFICATION</scope>
</reference>
<proteinExistence type="predicted"/>
<dbReference type="WBParaSite" id="PSAMB.scaffold491size49542.g6336.t1">
    <property type="protein sequence ID" value="PSAMB.scaffold491size49542.g6336.t1"/>
    <property type="gene ID" value="PSAMB.scaffold491size49542.g6336"/>
</dbReference>
<evidence type="ECO:0000256" key="1">
    <source>
        <dbReference type="SAM" id="MobiDB-lite"/>
    </source>
</evidence>
<organism evidence="2 3">
    <name type="scientific">Plectus sambesii</name>
    <dbReference type="NCBI Taxonomy" id="2011161"/>
    <lineage>
        <taxon>Eukaryota</taxon>
        <taxon>Metazoa</taxon>
        <taxon>Ecdysozoa</taxon>
        <taxon>Nematoda</taxon>
        <taxon>Chromadorea</taxon>
        <taxon>Plectida</taxon>
        <taxon>Plectina</taxon>
        <taxon>Plectoidea</taxon>
        <taxon>Plectidae</taxon>
        <taxon>Plectus</taxon>
    </lineage>
</organism>
<protein>
    <submittedName>
        <fullName evidence="3">Uncharacterized protein</fullName>
    </submittedName>
</protein>
<dbReference type="Proteomes" id="UP000887566">
    <property type="component" value="Unplaced"/>
</dbReference>
<feature type="region of interest" description="Disordered" evidence="1">
    <location>
        <begin position="107"/>
        <end position="127"/>
    </location>
</feature>
<evidence type="ECO:0000313" key="2">
    <source>
        <dbReference type="Proteomes" id="UP000887566"/>
    </source>
</evidence>
<accession>A0A914WQN6</accession>
<keyword evidence="2" id="KW-1185">Reference proteome</keyword>
<name>A0A914WQN6_9BILA</name>
<evidence type="ECO:0000313" key="3">
    <source>
        <dbReference type="WBParaSite" id="PSAMB.scaffold491size49542.g6336.t1"/>
    </source>
</evidence>